<keyword evidence="6" id="KW-0479">Metal-binding</keyword>
<accession>A0A0F3IVR0</accession>
<dbReference type="GO" id="GO:0046872">
    <property type="term" value="F:metal ion binding"/>
    <property type="evidence" value="ECO:0007669"/>
    <property type="project" value="UniProtKB-KW"/>
</dbReference>
<evidence type="ECO:0000256" key="5">
    <source>
        <dbReference type="ARBA" id="ARBA00022694"/>
    </source>
</evidence>
<dbReference type="Pfam" id="PF02367">
    <property type="entry name" value="TsaE"/>
    <property type="match status" value="1"/>
</dbReference>
<dbReference type="RefSeq" id="WP_045774450.1">
    <property type="nucleotide sequence ID" value="NZ_LAJY01000037.1"/>
</dbReference>
<dbReference type="Proteomes" id="UP000033774">
    <property type="component" value="Unassembled WGS sequence"/>
</dbReference>
<evidence type="ECO:0000313" key="12">
    <source>
        <dbReference type="Proteomes" id="UP000033774"/>
    </source>
</evidence>
<evidence type="ECO:0000256" key="1">
    <source>
        <dbReference type="ARBA" id="ARBA00004496"/>
    </source>
</evidence>
<dbReference type="Gene3D" id="3.40.50.300">
    <property type="entry name" value="P-loop containing nucleotide triphosphate hydrolases"/>
    <property type="match status" value="1"/>
</dbReference>
<dbReference type="InterPro" id="IPR027417">
    <property type="entry name" value="P-loop_NTPase"/>
</dbReference>
<dbReference type="SUPFAM" id="SSF52540">
    <property type="entry name" value="P-loop containing nucleoside triphosphate hydrolases"/>
    <property type="match status" value="1"/>
</dbReference>
<evidence type="ECO:0000256" key="9">
    <source>
        <dbReference type="ARBA" id="ARBA00022842"/>
    </source>
</evidence>
<dbReference type="PATRIC" id="fig|552518.3.peg.2495"/>
<dbReference type="PANTHER" id="PTHR33540">
    <property type="entry name" value="TRNA THREONYLCARBAMOYLADENOSINE BIOSYNTHESIS PROTEIN TSAE"/>
    <property type="match status" value="1"/>
</dbReference>
<keyword evidence="5" id="KW-0819">tRNA processing</keyword>
<comment type="similarity">
    <text evidence="2">Belongs to the TsaE family.</text>
</comment>
<evidence type="ECO:0000256" key="8">
    <source>
        <dbReference type="ARBA" id="ARBA00022840"/>
    </source>
</evidence>
<keyword evidence="7" id="KW-0547">Nucleotide-binding</keyword>
<sequence length="162" mass="17210">MKITVQSATSVTIPVPNLAATQSLAQELAAIADKGDVIALRGDLGMGKSAFARAFIQARAGVPIEVPSPTFTLVQSYELPSGLITHFDLYRLRDASDAYELGLDDAFGGIILIEWPERLGDGLPRDPLVISFAPGATADARTITLEGGATWAGRLEFLKLKV</sequence>
<evidence type="ECO:0000256" key="6">
    <source>
        <dbReference type="ARBA" id="ARBA00022723"/>
    </source>
</evidence>
<protein>
    <recommendedName>
        <fullName evidence="3">tRNA threonylcarbamoyladenosine biosynthesis protein TsaE</fullName>
    </recommendedName>
    <alternativeName>
        <fullName evidence="10">t(6)A37 threonylcarbamoyladenosine biosynthesis protein TsaE</fullName>
    </alternativeName>
</protein>
<gene>
    <name evidence="11" type="ORF">VZ95_02360</name>
</gene>
<evidence type="ECO:0000256" key="10">
    <source>
        <dbReference type="ARBA" id="ARBA00032441"/>
    </source>
</evidence>
<name>A0A0F3IVR0_9PROT</name>
<keyword evidence="8" id="KW-0067">ATP-binding</keyword>
<evidence type="ECO:0000313" key="11">
    <source>
        <dbReference type="EMBL" id="KJV10840.1"/>
    </source>
</evidence>
<dbReference type="GO" id="GO:0002949">
    <property type="term" value="P:tRNA threonylcarbamoyladenosine modification"/>
    <property type="evidence" value="ECO:0007669"/>
    <property type="project" value="InterPro"/>
</dbReference>
<evidence type="ECO:0000256" key="2">
    <source>
        <dbReference type="ARBA" id="ARBA00007599"/>
    </source>
</evidence>
<dbReference type="OrthoDB" id="9800307at2"/>
<evidence type="ECO:0000256" key="7">
    <source>
        <dbReference type="ARBA" id="ARBA00022741"/>
    </source>
</evidence>
<dbReference type="GO" id="GO:0005524">
    <property type="term" value="F:ATP binding"/>
    <property type="evidence" value="ECO:0007669"/>
    <property type="project" value="UniProtKB-KW"/>
</dbReference>
<organism evidence="11 12">
    <name type="scientific">Elstera litoralis</name>
    <dbReference type="NCBI Taxonomy" id="552518"/>
    <lineage>
        <taxon>Bacteria</taxon>
        <taxon>Pseudomonadati</taxon>
        <taxon>Pseudomonadota</taxon>
        <taxon>Alphaproteobacteria</taxon>
        <taxon>Rhodospirillales</taxon>
        <taxon>Rhodospirillaceae</taxon>
        <taxon>Elstera</taxon>
    </lineage>
</organism>
<dbReference type="InterPro" id="IPR003442">
    <property type="entry name" value="T6A_TsaE"/>
</dbReference>
<evidence type="ECO:0000256" key="3">
    <source>
        <dbReference type="ARBA" id="ARBA00019010"/>
    </source>
</evidence>
<reference evidence="11 12" key="1">
    <citation type="submission" date="2015-03" db="EMBL/GenBank/DDBJ databases">
        <title>Draft genome sequence of Elstera litoralis.</title>
        <authorList>
            <person name="Rahalkar M.C."/>
            <person name="Dhakephalkar P.K."/>
            <person name="Pore S.D."/>
            <person name="Arora P."/>
            <person name="Kapse N.G."/>
            <person name="Pandit P.S."/>
        </authorList>
    </citation>
    <scope>NUCLEOTIDE SEQUENCE [LARGE SCALE GENOMIC DNA]</scope>
    <source>
        <strain evidence="11 12">Dia-1</strain>
    </source>
</reference>
<dbReference type="AlphaFoldDB" id="A0A0F3IVR0"/>
<proteinExistence type="inferred from homology"/>
<dbReference type="GO" id="GO:0005737">
    <property type="term" value="C:cytoplasm"/>
    <property type="evidence" value="ECO:0007669"/>
    <property type="project" value="UniProtKB-SubCell"/>
</dbReference>
<evidence type="ECO:0000256" key="4">
    <source>
        <dbReference type="ARBA" id="ARBA00022490"/>
    </source>
</evidence>
<comment type="subcellular location">
    <subcellularLocation>
        <location evidence="1">Cytoplasm</location>
    </subcellularLocation>
</comment>
<keyword evidence="9" id="KW-0460">Magnesium</keyword>
<dbReference type="PANTHER" id="PTHR33540:SF2">
    <property type="entry name" value="TRNA THREONYLCARBAMOYLADENOSINE BIOSYNTHESIS PROTEIN TSAE"/>
    <property type="match status" value="1"/>
</dbReference>
<keyword evidence="12" id="KW-1185">Reference proteome</keyword>
<dbReference type="EMBL" id="LAJY01000037">
    <property type="protein sequence ID" value="KJV10840.1"/>
    <property type="molecule type" value="Genomic_DNA"/>
</dbReference>
<dbReference type="NCBIfam" id="TIGR00150">
    <property type="entry name" value="T6A_YjeE"/>
    <property type="match status" value="1"/>
</dbReference>
<comment type="caution">
    <text evidence="11">The sequence shown here is derived from an EMBL/GenBank/DDBJ whole genome shotgun (WGS) entry which is preliminary data.</text>
</comment>
<keyword evidence="4" id="KW-0963">Cytoplasm</keyword>